<organism evidence="3 4">
    <name type="scientific">Jannaschia rubra</name>
    <dbReference type="NCBI Taxonomy" id="282197"/>
    <lineage>
        <taxon>Bacteria</taxon>
        <taxon>Pseudomonadati</taxon>
        <taxon>Pseudomonadota</taxon>
        <taxon>Alphaproteobacteria</taxon>
        <taxon>Rhodobacterales</taxon>
        <taxon>Roseobacteraceae</taxon>
        <taxon>Jannaschia</taxon>
    </lineage>
</organism>
<accession>A0A0M6XT89</accession>
<dbReference type="InterPro" id="IPR007630">
    <property type="entry name" value="RNA_pol_sigma70_r4"/>
</dbReference>
<evidence type="ECO:0000313" key="4">
    <source>
        <dbReference type="Proteomes" id="UP000048908"/>
    </source>
</evidence>
<dbReference type="STRING" id="282197.SAMN04488517_10866"/>
<name>A0A0M6XT89_9RHOB</name>
<dbReference type="Pfam" id="PF04545">
    <property type="entry name" value="Sigma70_r4"/>
    <property type="match status" value="1"/>
</dbReference>
<dbReference type="Gene3D" id="1.10.150.20">
    <property type="entry name" value="5' to 3' exonuclease, C-terminal subdomain"/>
    <property type="match status" value="1"/>
</dbReference>
<dbReference type="InterPro" id="IPR000943">
    <property type="entry name" value="RNA_pol_sigma70"/>
</dbReference>
<dbReference type="InterPro" id="IPR013324">
    <property type="entry name" value="RNA_pol_sigma_r3/r4-like"/>
</dbReference>
<dbReference type="SUPFAM" id="SSF47789">
    <property type="entry name" value="C-terminal domain of RNA polymerase alpha subunit"/>
    <property type="match status" value="1"/>
</dbReference>
<evidence type="ECO:0000259" key="1">
    <source>
        <dbReference type="Pfam" id="PF03118"/>
    </source>
</evidence>
<protein>
    <submittedName>
        <fullName evidence="3">RNA polymerase sigma factor</fullName>
    </submittedName>
</protein>
<reference evidence="3 4" key="1">
    <citation type="submission" date="2015-07" db="EMBL/GenBank/DDBJ databases">
        <authorList>
            <person name="Noorani M."/>
        </authorList>
    </citation>
    <scope>NUCLEOTIDE SEQUENCE [LARGE SCALE GENOMIC DNA]</scope>
    <source>
        <strain evidence="3 4">CECT 5088</strain>
    </source>
</reference>
<dbReference type="GO" id="GO:0003899">
    <property type="term" value="F:DNA-directed RNA polymerase activity"/>
    <property type="evidence" value="ECO:0007669"/>
    <property type="project" value="InterPro"/>
</dbReference>
<dbReference type="SUPFAM" id="SSF88659">
    <property type="entry name" value="Sigma3 and sigma4 domains of RNA polymerase sigma factors"/>
    <property type="match status" value="1"/>
</dbReference>
<dbReference type="Gene3D" id="1.10.10.10">
    <property type="entry name" value="Winged helix-like DNA-binding domain superfamily/Winged helix DNA-binding domain"/>
    <property type="match status" value="1"/>
</dbReference>
<evidence type="ECO:0000259" key="2">
    <source>
        <dbReference type="Pfam" id="PF04545"/>
    </source>
</evidence>
<dbReference type="PRINTS" id="PR00046">
    <property type="entry name" value="SIGMA70FCT"/>
</dbReference>
<dbReference type="GO" id="GO:0003677">
    <property type="term" value="F:DNA binding"/>
    <property type="evidence" value="ECO:0007669"/>
    <property type="project" value="InterPro"/>
</dbReference>
<dbReference type="InterPro" id="IPR036388">
    <property type="entry name" value="WH-like_DNA-bd_sf"/>
</dbReference>
<sequence>MTEAPLRAFLMVRSIDGTWTVTVCRDLGTVVRTWRARKEPNLDVAVLHVGFDRPPSHSFNEVVDAYPGRLLLTTAAKHVVPTTFISSAAPVGTAENTDVFIGLQGWGYKLEDPTAGTGHIEPPHAEAASREPQGWVASFLNQHPTDAQELSEHGIFDDSTYLDREVELERNVRHRTGRFRLHHIVGANCDDPCKLACAAPPWLAARNLISLNLPVRAANVFQVSGIETVRDLAEFSIEALLNQKNFGRKSLGDTLQALLVALNDGPPRMATAESLPESSHFLTEVRRSLLTFSVRERDVLIRRLGFETTPETLQEVADDYGLTRERIRQIEASATKRWIRESSWDDILEQKISQLMIGRSFPLPVAGIEAIDAWFEGVSVHRVFFRNLVQTVCSDRIHTLHIDGLYYFSLMAQEIWGRTVSEASGLLSSGAGREWSEDYARSLVHGLLPDNAKEFGTILWDKSSRLCHFSTSPDGLRVLTSYGRGADQVVEAILAESDTPLHYTEIAERAKMRDGRSLDVRRAHSAAANIGFLFARGTYGLARHVPLSDEQITHVRTEAEDIVCSEAPGRQWHTSEILSEISERMDGGIESLDKYLLDIALLKSSMLRPLGKMTWIAAGVDTEDQSRIDVHQAVVAIVQSAGCPLNTSEIKERLTAVRGVNEFFQISLVDPLIRVQPGLWGINDRDVPFSREEQRELIEQLVRLLEEKQSGIHGSELSGVLPLLDCPTDAFLSIASQDDRLKIAQGRYVYLAQWGNPRRETIGHAVSAVLEGAGTPLTLERITGLVESRIGRRIDKPVISGALQALEAMFDSATGQWSLTILSPDDDEDLVETSDYHSVNARSAL</sequence>
<dbReference type="GO" id="GO:0003700">
    <property type="term" value="F:DNA-binding transcription factor activity"/>
    <property type="evidence" value="ECO:0007669"/>
    <property type="project" value="InterPro"/>
</dbReference>
<dbReference type="Pfam" id="PF03118">
    <property type="entry name" value="RNA_pol_A_CTD"/>
    <property type="match status" value="1"/>
</dbReference>
<dbReference type="InterPro" id="IPR011260">
    <property type="entry name" value="RNAP_asu_C"/>
</dbReference>
<dbReference type="GO" id="GO:0006352">
    <property type="term" value="P:DNA-templated transcription initiation"/>
    <property type="evidence" value="ECO:0007669"/>
    <property type="project" value="InterPro"/>
</dbReference>
<dbReference type="AlphaFoldDB" id="A0A0M6XT89"/>
<proteinExistence type="predicted"/>
<evidence type="ECO:0000313" key="3">
    <source>
        <dbReference type="EMBL" id="CTQ34369.1"/>
    </source>
</evidence>
<gene>
    <name evidence="3" type="ORF">JAN5088_03165</name>
</gene>
<dbReference type="EMBL" id="CXPG01000021">
    <property type="protein sequence ID" value="CTQ34369.1"/>
    <property type="molecule type" value="Genomic_DNA"/>
</dbReference>
<keyword evidence="4" id="KW-1185">Reference proteome</keyword>
<dbReference type="Proteomes" id="UP000048908">
    <property type="component" value="Unassembled WGS sequence"/>
</dbReference>
<feature type="domain" description="RNA polymerase alpha subunit C-terminal" evidence="1">
    <location>
        <begin position="208"/>
        <end position="257"/>
    </location>
</feature>
<feature type="domain" description="RNA polymerase sigma-70 region 4" evidence="2">
    <location>
        <begin position="295"/>
        <end position="336"/>
    </location>
</feature>